<sequence>MKPNLKKGIEAENLIAKTLKDNTNLNIEQNHTWGVDIILKTAKKDIKIEVKSAN</sequence>
<feature type="non-terminal residue" evidence="1">
    <location>
        <position position="54"/>
    </location>
</feature>
<reference evidence="1" key="1">
    <citation type="journal article" date="2014" name="Front. Microbiol.">
        <title>High frequency of phylogenetically diverse reductive dehalogenase-homologous genes in deep subseafloor sedimentary metagenomes.</title>
        <authorList>
            <person name="Kawai M."/>
            <person name="Futagami T."/>
            <person name="Toyoda A."/>
            <person name="Takaki Y."/>
            <person name="Nishi S."/>
            <person name="Hori S."/>
            <person name="Arai W."/>
            <person name="Tsubouchi T."/>
            <person name="Morono Y."/>
            <person name="Uchiyama I."/>
            <person name="Ito T."/>
            <person name="Fujiyama A."/>
            <person name="Inagaki F."/>
            <person name="Takami H."/>
        </authorList>
    </citation>
    <scope>NUCLEOTIDE SEQUENCE</scope>
    <source>
        <strain evidence="1">Expedition CK06-06</strain>
    </source>
</reference>
<gene>
    <name evidence="1" type="ORF">S01H4_62178</name>
</gene>
<organism evidence="1">
    <name type="scientific">marine sediment metagenome</name>
    <dbReference type="NCBI Taxonomy" id="412755"/>
    <lineage>
        <taxon>unclassified sequences</taxon>
        <taxon>metagenomes</taxon>
        <taxon>ecological metagenomes</taxon>
    </lineage>
</organism>
<proteinExistence type="predicted"/>
<accession>X1CBE5</accession>
<name>X1CBE5_9ZZZZ</name>
<comment type="caution">
    <text evidence="1">The sequence shown here is derived from an EMBL/GenBank/DDBJ whole genome shotgun (WGS) entry which is preliminary data.</text>
</comment>
<protein>
    <recommendedName>
        <fullName evidence="2">Protein NO VEIN C-terminal domain-containing protein</fullName>
    </recommendedName>
</protein>
<evidence type="ECO:0000313" key="1">
    <source>
        <dbReference type="EMBL" id="GAH05481.1"/>
    </source>
</evidence>
<dbReference type="AlphaFoldDB" id="X1CBE5"/>
<dbReference type="EMBL" id="BART01037047">
    <property type="protein sequence ID" value="GAH05481.1"/>
    <property type="molecule type" value="Genomic_DNA"/>
</dbReference>
<evidence type="ECO:0008006" key="2">
    <source>
        <dbReference type="Google" id="ProtNLM"/>
    </source>
</evidence>